<dbReference type="Proteomes" id="UP000029046">
    <property type="component" value="Unassembled WGS sequence"/>
</dbReference>
<name>A0A087AM69_9BIFI</name>
<organism evidence="3 4">
    <name type="scientific">Bifidobacterium pullorum subsp. gallinarum</name>
    <dbReference type="NCBI Taxonomy" id="78344"/>
    <lineage>
        <taxon>Bacteria</taxon>
        <taxon>Bacillati</taxon>
        <taxon>Actinomycetota</taxon>
        <taxon>Actinomycetes</taxon>
        <taxon>Bifidobacteriales</taxon>
        <taxon>Bifidobacteriaceae</taxon>
        <taxon>Bifidobacterium</taxon>
    </lineage>
</organism>
<keyword evidence="4" id="KW-1185">Reference proteome</keyword>
<evidence type="ECO:0000259" key="2">
    <source>
        <dbReference type="Pfam" id="PF13635"/>
    </source>
</evidence>
<dbReference type="InterPro" id="IPR041682">
    <property type="entry name" value="AAA_14"/>
</dbReference>
<dbReference type="InterPro" id="IPR025420">
    <property type="entry name" value="DUF4143"/>
</dbReference>
<gene>
    <name evidence="3" type="ORF">BIGA_1537</name>
</gene>
<protein>
    <submittedName>
        <fullName evidence="3">ATPase</fullName>
    </submittedName>
</protein>
<dbReference type="PANTHER" id="PTHR33295:SF20">
    <property type="entry name" value="ATPASE"/>
    <property type="match status" value="1"/>
</dbReference>
<feature type="domain" description="DUF4143" evidence="2">
    <location>
        <begin position="204"/>
        <end position="350"/>
    </location>
</feature>
<dbReference type="SUPFAM" id="SSF52540">
    <property type="entry name" value="P-loop containing nucleoside triphosphate hydrolases"/>
    <property type="match status" value="1"/>
</dbReference>
<dbReference type="Pfam" id="PF13173">
    <property type="entry name" value="AAA_14"/>
    <property type="match status" value="1"/>
</dbReference>
<dbReference type="EMBL" id="JGYX01000007">
    <property type="protein sequence ID" value="KFI59869.1"/>
    <property type="molecule type" value="Genomic_DNA"/>
</dbReference>
<dbReference type="eggNOG" id="COG1373">
    <property type="taxonomic scope" value="Bacteria"/>
</dbReference>
<dbReference type="AlphaFoldDB" id="A0A087AM69"/>
<dbReference type="PANTHER" id="PTHR33295">
    <property type="entry name" value="ATPASE"/>
    <property type="match status" value="1"/>
</dbReference>
<comment type="caution">
    <text evidence="3">The sequence shown here is derived from an EMBL/GenBank/DDBJ whole genome shotgun (WGS) entry which is preliminary data.</text>
</comment>
<dbReference type="InterPro" id="IPR027417">
    <property type="entry name" value="P-loop_NTPase"/>
</dbReference>
<evidence type="ECO:0000313" key="4">
    <source>
        <dbReference type="Proteomes" id="UP000029046"/>
    </source>
</evidence>
<reference evidence="3 4" key="1">
    <citation type="submission" date="2014-03" db="EMBL/GenBank/DDBJ databases">
        <title>Genomics of Bifidobacteria.</title>
        <authorList>
            <person name="Ventura M."/>
            <person name="Milani C."/>
            <person name="Lugli G.A."/>
        </authorList>
    </citation>
    <scope>NUCLEOTIDE SEQUENCE [LARGE SCALE GENOMIC DNA]</scope>
    <source>
        <strain evidence="3 4">LMG 11586</strain>
    </source>
</reference>
<evidence type="ECO:0000259" key="1">
    <source>
        <dbReference type="Pfam" id="PF13173"/>
    </source>
</evidence>
<evidence type="ECO:0000313" key="3">
    <source>
        <dbReference type="EMBL" id="KFI59869.1"/>
    </source>
</evidence>
<sequence>MLIDRPALLARLRAYRNTDQVKVLVGVRRCGKSTLLDMFRQELVSGGVELRNVFVKRLDGFDVPIGYSAEDLHSELQAAMDVSDSTLPFYVFLDEVQDVSGWELVVRRLQSRANTDVYITGSNAQLLSGELSTHLAGRFVEIPVYPLSFREFAGMDSHRDISPDTLFAEYMRYGGMPGLMTLGDTDERTKTDILAAIFESVIVRDVAQRYGIRDLSSLDKLSRYLMATSGNLFSTNSVVNTLRSAGVKTSYVTIDNQIRALEQACVIYAAEQEGIRGKELLHPQRKFYAVDNGLRNLTNNFTFSDRGAQLEGIIFMELLRRGYRVTIGRSGTGEIDFVAVSGTSREYIQVTLSMLEESTRERELRPLQGLTDAYPRTVLTLDRFSDGVTEEGIRIVNAVDWLLENDGATGE</sequence>
<proteinExistence type="predicted"/>
<feature type="domain" description="AAA" evidence="1">
    <location>
        <begin position="19"/>
        <end position="152"/>
    </location>
</feature>
<accession>A0A087AM69</accession>
<dbReference type="Pfam" id="PF13635">
    <property type="entry name" value="DUF4143"/>
    <property type="match status" value="1"/>
</dbReference>